<organism evidence="3 4">
    <name type="scientific">Halioglobus maricola</name>
    <dbReference type="NCBI Taxonomy" id="2601894"/>
    <lineage>
        <taxon>Bacteria</taxon>
        <taxon>Pseudomonadati</taxon>
        <taxon>Pseudomonadota</taxon>
        <taxon>Gammaproteobacteria</taxon>
        <taxon>Cellvibrionales</taxon>
        <taxon>Halieaceae</taxon>
        <taxon>Halioglobus</taxon>
    </lineage>
</organism>
<dbReference type="InterPro" id="IPR036866">
    <property type="entry name" value="RibonucZ/Hydroxyglut_hydro"/>
</dbReference>
<dbReference type="SUPFAM" id="SSF56281">
    <property type="entry name" value="Metallo-hydrolase/oxidoreductase"/>
    <property type="match status" value="1"/>
</dbReference>
<comment type="similarity">
    <text evidence="1">Belongs to the metallo-beta-lactamase superfamily. Class-B beta-lactamase family.</text>
</comment>
<dbReference type="InterPro" id="IPR001279">
    <property type="entry name" value="Metallo-B-lactamas"/>
</dbReference>
<dbReference type="RefSeq" id="WP_153240554.1">
    <property type="nucleotide sequence ID" value="NZ_CP036422.1"/>
</dbReference>
<name>A0A5P9NR30_9GAMM</name>
<dbReference type="InterPro" id="IPR036388">
    <property type="entry name" value="WH-like_DNA-bd_sf"/>
</dbReference>
<dbReference type="Proteomes" id="UP000326287">
    <property type="component" value="Chromosome"/>
</dbReference>
<dbReference type="InterPro" id="IPR048933">
    <property type="entry name" value="B_lactamase-like_C"/>
</dbReference>
<keyword evidence="3" id="KW-0378">Hydrolase</keyword>
<dbReference type="OrthoDB" id="9815874at2"/>
<dbReference type="Gene3D" id="3.60.15.10">
    <property type="entry name" value="Ribonuclease Z/Hydroxyacylglutathione hydrolase-like"/>
    <property type="match status" value="1"/>
</dbReference>
<gene>
    <name evidence="3" type="ORF">EY643_18010</name>
</gene>
<dbReference type="PANTHER" id="PTHR42951">
    <property type="entry name" value="METALLO-BETA-LACTAMASE DOMAIN-CONTAINING"/>
    <property type="match status" value="1"/>
</dbReference>
<dbReference type="Pfam" id="PF00753">
    <property type="entry name" value="Lactamase_B"/>
    <property type="match status" value="1"/>
</dbReference>
<evidence type="ECO:0000256" key="1">
    <source>
        <dbReference type="ARBA" id="ARBA00005250"/>
    </source>
</evidence>
<evidence type="ECO:0000259" key="2">
    <source>
        <dbReference type="SMART" id="SM00849"/>
    </source>
</evidence>
<evidence type="ECO:0000313" key="3">
    <source>
        <dbReference type="EMBL" id="QFU77408.1"/>
    </source>
</evidence>
<dbReference type="Gene3D" id="1.10.10.10">
    <property type="entry name" value="Winged helix-like DNA-binding domain superfamily/Winged helix DNA-binding domain"/>
    <property type="match status" value="1"/>
</dbReference>
<dbReference type="Pfam" id="PF21221">
    <property type="entry name" value="B_lactamase-like_C"/>
    <property type="match status" value="1"/>
</dbReference>
<keyword evidence="4" id="KW-1185">Reference proteome</keyword>
<dbReference type="GO" id="GO:0016787">
    <property type="term" value="F:hydrolase activity"/>
    <property type="evidence" value="ECO:0007669"/>
    <property type="project" value="UniProtKB-KW"/>
</dbReference>
<dbReference type="AlphaFoldDB" id="A0A5P9NR30"/>
<dbReference type="SMART" id="SM00849">
    <property type="entry name" value="Lactamase_B"/>
    <property type="match status" value="1"/>
</dbReference>
<dbReference type="InterPro" id="IPR050855">
    <property type="entry name" value="NDM-1-like"/>
</dbReference>
<accession>A0A5P9NR30</accession>
<dbReference type="PANTHER" id="PTHR42951:SF4">
    <property type="entry name" value="ACYL-COENZYME A THIOESTERASE MBLAC2"/>
    <property type="match status" value="1"/>
</dbReference>
<dbReference type="GO" id="GO:0017001">
    <property type="term" value="P:antibiotic catabolic process"/>
    <property type="evidence" value="ECO:0007669"/>
    <property type="project" value="UniProtKB-ARBA"/>
</dbReference>
<protein>
    <submittedName>
        <fullName evidence="3">MBL fold metallo-hydrolase</fullName>
    </submittedName>
</protein>
<feature type="domain" description="Metallo-beta-lactamase" evidence="2">
    <location>
        <begin position="48"/>
        <end position="265"/>
    </location>
</feature>
<sequence>MTGKETVENYRGLSYPYGRKPELVTAEPVEVAPGVHWVRFPMPMSLDHINIWLLEDGDGWTVVDTCLDLETSREIWEQLFCGFMQGKPVTRVICTHMHPDHVGLAGWICERFDCELWMSREEFLMCRAMAADTGRPAPDVALRFYRAAGWEEDALEHYKKKFGNFGRAIYTLPDSFHRLTDRETITIGNHYWQVIVGRGHSPEHAALYCPGLKLLISGDQVLPRISPNVSVYPTEPAGDPLKEWLRTQAVIRDILPDDLLVLPAHEAPFYGLYVRLSQIIEAHKRDLVKLFNFLDQPLRAVDCFPALFRREINAGNISLATGETIAHLNCLLGRHRITRTRDEHGVDWYQQIPETAEFDE</sequence>
<reference evidence="3 4" key="1">
    <citation type="submission" date="2019-02" db="EMBL/GenBank/DDBJ databases">
        <authorList>
            <person name="Li S.-H."/>
        </authorList>
    </citation>
    <scope>NUCLEOTIDE SEQUENCE [LARGE SCALE GENOMIC DNA]</scope>
    <source>
        <strain evidence="3 4">IMCC14385</strain>
    </source>
</reference>
<evidence type="ECO:0000313" key="4">
    <source>
        <dbReference type="Proteomes" id="UP000326287"/>
    </source>
</evidence>
<dbReference type="EMBL" id="CP036422">
    <property type="protein sequence ID" value="QFU77408.1"/>
    <property type="molecule type" value="Genomic_DNA"/>
</dbReference>
<proteinExistence type="inferred from homology"/>
<dbReference type="KEGG" id="halc:EY643_18010"/>